<dbReference type="RefSeq" id="WP_307409939.1">
    <property type="nucleotide sequence ID" value="NZ_JAUSUR010000006.1"/>
</dbReference>
<accession>A0ABU0E6N8</accession>
<sequence>MDEKKKLKELATLHKIYYGDEYEITPSESPDFLVYKKSDQSYAGVELTQLYLSQARAKIFNRPEQYAEDIKSEYTEDNFLKIYTRNMEEDDWLKFSTDELLSNIPNFMEYKSKIISIIEAKSQKSIHYNPEVDYLELLIEDCEKYFKYVDIRFFKLLSESNDLKKTIMDSRFVRIYILSEYNDQELLMILEGNNED</sequence>
<dbReference type="EMBL" id="JAUSUR010000006">
    <property type="protein sequence ID" value="MDQ0362374.1"/>
    <property type="molecule type" value="Genomic_DNA"/>
</dbReference>
<proteinExistence type="predicted"/>
<keyword evidence="2" id="KW-1185">Reference proteome</keyword>
<organism evidence="1 2">
    <name type="scientific">Breznakia pachnodae</name>
    <dbReference type="NCBI Taxonomy" id="265178"/>
    <lineage>
        <taxon>Bacteria</taxon>
        <taxon>Bacillati</taxon>
        <taxon>Bacillota</taxon>
        <taxon>Erysipelotrichia</taxon>
        <taxon>Erysipelotrichales</taxon>
        <taxon>Erysipelotrichaceae</taxon>
        <taxon>Breznakia</taxon>
    </lineage>
</organism>
<dbReference type="Proteomes" id="UP001230220">
    <property type="component" value="Unassembled WGS sequence"/>
</dbReference>
<reference evidence="1 2" key="1">
    <citation type="submission" date="2023-07" db="EMBL/GenBank/DDBJ databases">
        <title>Genomic Encyclopedia of Type Strains, Phase IV (KMG-IV): sequencing the most valuable type-strain genomes for metagenomic binning, comparative biology and taxonomic classification.</title>
        <authorList>
            <person name="Goeker M."/>
        </authorList>
    </citation>
    <scope>NUCLEOTIDE SEQUENCE [LARGE SCALE GENOMIC DNA]</scope>
    <source>
        <strain evidence="1 2">DSM 16784</strain>
    </source>
</reference>
<evidence type="ECO:0000313" key="1">
    <source>
        <dbReference type="EMBL" id="MDQ0362374.1"/>
    </source>
</evidence>
<comment type="caution">
    <text evidence="1">The sequence shown here is derived from an EMBL/GenBank/DDBJ whole genome shotgun (WGS) entry which is preliminary data.</text>
</comment>
<evidence type="ECO:0000313" key="2">
    <source>
        <dbReference type="Proteomes" id="UP001230220"/>
    </source>
</evidence>
<gene>
    <name evidence="1" type="ORF">J2S15_003128</name>
</gene>
<name>A0ABU0E6N8_9FIRM</name>
<protein>
    <submittedName>
        <fullName evidence="1">Uncharacterized protein</fullName>
    </submittedName>
</protein>